<protein>
    <recommendedName>
        <fullName evidence="1">DUF3447 domain-containing protein</fullName>
    </recommendedName>
</protein>
<dbReference type="Pfam" id="PF11929">
    <property type="entry name" value="DUF3447"/>
    <property type="match status" value="1"/>
</dbReference>
<accession>A2EID4</accession>
<keyword evidence="3" id="KW-1185">Reference proteome</keyword>
<evidence type="ECO:0000313" key="3">
    <source>
        <dbReference type="Proteomes" id="UP000001542"/>
    </source>
</evidence>
<name>A2EID4_TRIV3</name>
<dbReference type="RefSeq" id="XP_001319839.1">
    <property type="nucleotide sequence ID" value="XM_001319804.1"/>
</dbReference>
<dbReference type="SUPFAM" id="SSF48403">
    <property type="entry name" value="Ankyrin repeat"/>
    <property type="match status" value="1"/>
</dbReference>
<dbReference type="PANTHER" id="PTHR24182">
    <property type="entry name" value="ANKYRIN REPEAT AND SOCS BOX CONTAINING 4"/>
    <property type="match status" value="1"/>
</dbReference>
<dbReference type="Proteomes" id="UP000001542">
    <property type="component" value="Unassembled WGS sequence"/>
</dbReference>
<dbReference type="PANTHER" id="PTHR24182:SF13">
    <property type="entry name" value="LD18443P"/>
    <property type="match status" value="1"/>
</dbReference>
<dbReference type="InterPro" id="IPR036770">
    <property type="entry name" value="Ankyrin_rpt-contain_sf"/>
</dbReference>
<sequence length="194" mass="23071">MLRSVAFGQVWQGMRPCLHPCKLVRVWLFMSKKNSILYFFEIIYFSTFIENFLISNQDIGPNKFSELRSIYKYYIDSFTALYQLKTENEEELNSIYKMIKAIHAENTIYRAIMNNDKERFIAFTEREEFDKDQKLESSLYPKYGYNSLLELCCYHGAIDCFKFLRMKFTSEITTKCLEFSFLGGNSEIMSECLK</sequence>
<dbReference type="eggNOG" id="ENOG502SBM3">
    <property type="taxonomic scope" value="Eukaryota"/>
</dbReference>
<evidence type="ECO:0000259" key="1">
    <source>
        <dbReference type="Pfam" id="PF11929"/>
    </source>
</evidence>
<feature type="domain" description="DUF3447" evidence="1">
    <location>
        <begin position="168"/>
        <end position="194"/>
    </location>
</feature>
<dbReference type="InParanoid" id="A2EID4"/>
<reference evidence="2" key="1">
    <citation type="submission" date="2006-10" db="EMBL/GenBank/DDBJ databases">
        <authorList>
            <person name="Amadeo P."/>
            <person name="Zhao Q."/>
            <person name="Wortman J."/>
            <person name="Fraser-Liggett C."/>
            <person name="Carlton J."/>
        </authorList>
    </citation>
    <scope>NUCLEOTIDE SEQUENCE</scope>
    <source>
        <strain evidence="2">G3</strain>
    </source>
</reference>
<organism evidence="2 3">
    <name type="scientific">Trichomonas vaginalis (strain ATCC PRA-98 / G3)</name>
    <dbReference type="NCBI Taxonomy" id="412133"/>
    <lineage>
        <taxon>Eukaryota</taxon>
        <taxon>Metamonada</taxon>
        <taxon>Parabasalia</taxon>
        <taxon>Trichomonadida</taxon>
        <taxon>Trichomonadidae</taxon>
        <taxon>Trichomonas</taxon>
    </lineage>
</organism>
<reference evidence="2" key="2">
    <citation type="journal article" date="2007" name="Science">
        <title>Draft genome sequence of the sexually transmitted pathogen Trichomonas vaginalis.</title>
        <authorList>
            <person name="Carlton J.M."/>
            <person name="Hirt R.P."/>
            <person name="Silva J.C."/>
            <person name="Delcher A.L."/>
            <person name="Schatz M."/>
            <person name="Zhao Q."/>
            <person name="Wortman J.R."/>
            <person name="Bidwell S.L."/>
            <person name="Alsmark U.C.M."/>
            <person name="Besteiro S."/>
            <person name="Sicheritz-Ponten T."/>
            <person name="Noel C.J."/>
            <person name="Dacks J.B."/>
            <person name="Foster P.G."/>
            <person name="Simillion C."/>
            <person name="Van de Peer Y."/>
            <person name="Miranda-Saavedra D."/>
            <person name="Barton G.J."/>
            <person name="Westrop G.D."/>
            <person name="Mueller S."/>
            <person name="Dessi D."/>
            <person name="Fiori P.L."/>
            <person name="Ren Q."/>
            <person name="Paulsen I."/>
            <person name="Zhang H."/>
            <person name="Bastida-Corcuera F.D."/>
            <person name="Simoes-Barbosa A."/>
            <person name="Brown M.T."/>
            <person name="Hayes R.D."/>
            <person name="Mukherjee M."/>
            <person name="Okumura C.Y."/>
            <person name="Schneider R."/>
            <person name="Smith A.J."/>
            <person name="Vanacova S."/>
            <person name="Villalvazo M."/>
            <person name="Haas B.J."/>
            <person name="Pertea M."/>
            <person name="Feldblyum T.V."/>
            <person name="Utterback T.R."/>
            <person name="Shu C.L."/>
            <person name="Osoegawa K."/>
            <person name="de Jong P.J."/>
            <person name="Hrdy I."/>
            <person name="Horvathova L."/>
            <person name="Zubacova Z."/>
            <person name="Dolezal P."/>
            <person name="Malik S.B."/>
            <person name="Logsdon J.M. Jr."/>
            <person name="Henze K."/>
            <person name="Gupta A."/>
            <person name="Wang C.C."/>
            <person name="Dunne R.L."/>
            <person name="Upcroft J.A."/>
            <person name="Upcroft P."/>
            <person name="White O."/>
            <person name="Salzberg S.L."/>
            <person name="Tang P."/>
            <person name="Chiu C.-H."/>
            <person name="Lee Y.-S."/>
            <person name="Embley T.M."/>
            <person name="Coombs G.H."/>
            <person name="Mottram J.C."/>
            <person name="Tachezy J."/>
            <person name="Fraser-Liggett C.M."/>
            <person name="Johnson P.J."/>
        </authorList>
    </citation>
    <scope>NUCLEOTIDE SEQUENCE [LARGE SCALE GENOMIC DNA]</scope>
    <source>
        <strain evidence="2">G3</strain>
    </source>
</reference>
<dbReference type="AlphaFoldDB" id="A2EID4"/>
<dbReference type="KEGG" id="tva:4765509"/>
<evidence type="ECO:0000313" key="2">
    <source>
        <dbReference type="EMBL" id="EAY07616.1"/>
    </source>
</evidence>
<dbReference type="EMBL" id="DS113396">
    <property type="protein sequence ID" value="EAY07616.1"/>
    <property type="molecule type" value="Genomic_DNA"/>
</dbReference>
<dbReference type="VEuPathDB" id="TrichDB:TVAGG3_0887690"/>
<proteinExistence type="predicted"/>
<dbReference type="InterPro" id="IPR020683">
    <property type="entry name" value="DUF3447"/>
</dbReference>
<gene>
    <name evidence="2" type="ORF">TVAG_334280</name>
</gene>